<evidence type="ECO:0000313" key="1">
    <source>
        <dbReference type="EnsemblPlants" id="AVESA.00010b.r2.2CG0312920.1.CDS"/>
    </source>
</evidence>
<reference evidence="1" key="1">
    <citation type="submission" date="2021-05" db="EMBL/GenBank/DDBJ databases">
        <authorList>
            <person name="Scholz U."/>
            <person name="Mascher M."/>
            <person name="Fiebig A."/>
        </authorList>
    </citation>
    <scope>NUCLEOTIDE SEQUENCE [LARGE SCALE GENOMIC DNA]</scope>
</reference>
<keyword evidence="2" id="KW-1185">Reference proteome</keyword>
<dbReference type="EnsemblPlants" id="AVESA.00010b.r2.2CG0312920.1">
    <property type="protein sequence ID" value="AVESA.00010b.r2.2CG0312920.1.CDS"/>
    <property type="gene ID" value="AVESA.00010b.r2.2CG0312920"/>
</dbReference>
<name>A0ACD5UT87_AVESA</name>
<proteinExistence type="predicted"/>
<protein>
    <submittedName>
        <fullName evidence="1">Uncharacterized protein</fullName>
    </submittedName>
</protein>
<reference evidence="1" key="2">
    <citation type="submission" date="2025-09" db="UniProtKB">
        <authorList>
            <consortium name="EnsemblPlants"/>
        </authorList>
    </citation>
    <scope>IDENTIFICATION</scope>
</reference>
<organism evidence="1 2">
    <name type="scientific">Avena sativa</name>
    <name type="common">Oat</name>
    <dbReference type="NCBI Taxonomy" id="4498"/>
    <lineage>
        <taxon>Eukaryota</taxon>
        <taxon>Viridiplantae</taxon>
        <taxon>Streptophyta</taxon>
        <taxon>Embryophyta</taxon>
        <taxon>Tracheophyta</taxon>
        <taxon>Spermatophyta</taxon>
        <taxon>Magnoliopsida</taxon>
        <taxon>Liliopsida</taxon>
        <taxon>Poales</taxon>
        <taxon>Poaceae</taxon>
        <taxon>BOP clade</taxon>
        <taxon>Pooideae</taxon>
        <taxon>Poodae</taxon>
        <taxon>Poeae</taxon>
        <taxon>Poeae Chloroplast Group 1 (Aveneae type)</taxon>
        <taxon>Aveninae</taxon>
        <taxon>Avena</taxon>
    </lineage>
</organism>
<dbReference type="Proteomes" id="UP001732700">
    <property type="component" value="Chromosome 2C"/>
</dbReference>
<evidence type="ECO:0000313" key="2">
    <source>
        <dbReference type="Proteomes" id="UP001732700"/>
    </source>
</evidence>
<accession>A0ACD5UT87</accession>
<sequence length="530" mass="58662">MADGDEEKEIVAVVGGDENQWSPPPPGFRFSPTDDELIEYYLLPRLQGRPHVPNDAIIEDYVYRCHPDDLILKGEHKDRGQDDVWYFLSSRSRKYGKGDRPSRMTEDGRGRWKATTGSKSVVTACQGVQYTHSGLGYHDGPIKEEDKGKWLMHELTVPEYENKFGKKNGADRSGRDTLDEYVMCKIYITTRETKKEKKRKKKRDEAGPSGTASQPGPAAAECSQETAPEPNVSERQKGKRPVVENTKKRRRVEAARPKQEPPAPDRCLGPQPQGGPTPTQFYGGATQMRFGNTGYQHHYGGTGRPMAYNPHASMPRPPMAFNGQVPPYQAAASPGVFGQAMMMPHMPPAGQAFRPPRPAAVPGYPAMQRPPETAEMRERRVYQQHINALRRMMQQQLGNAAYAAHQPRPTMAFMQHQQQQPYFGAGFNDHHLVRPMAPQFLPCNYHQPVEEVGQQVQYSYSVQDSGAVAATPAETEAGSIGAIDEVADVGGDCNNDEDKGSVEVVTKKALPDGGTAPTDGDDTEEDSTSQ</sequence>